<protein>
    <recommendedName>
        <fullName evidence="1">SAF domain-containing protein</fullName>
    </recommendedName>
</protein>
<evidence type="ECO:0000313" key="3">
    <source>
        <dbReference type="Proteomes" id="UP000095743"/>
    </source>
</evidence>
<dbReference type="AlphaFoldDB" id="A0A1D8GBS0"/>
<evidence type="ECO:0000259" key="1">
    <source>
        <dbReference type="SMART" id="SM00858"/>
    </source>
</evidence>
<reference evidence="2 3" key="1">
    <citation type="submission" date="2016-09" db="EMBL/GenBank/DDBJ databases">
        <title>Genomic analysis reveals versatility of anaerobic energy metabolism of Geosporobacter ferrireducens IRF9 of phylum Firmicutes.</title>
        <authorList>
            <person name="Kim S.-J."/>
        </authorList>
    </citation>
    <scope>NUCLEOTIDE SEQUENCE [LARGE SCALE GENOMIC DNA]</scope>
    <source>
        <strain evidence="2 3">IRF9</strain>
    </source>
</reference>
<keyword evidence="3" id="KW-1185">Reference proteome</keyword>
<dbReference type="STRING" id="1424294.Gferi_01345"/>
<dbReference type="Gene3D" id="3.90.1210.10">
    <property type="entry name" value="Antifreeze-like/N-acetylneuraminic acid synthase C-terminal domain"/>
    <property type="match status" value="1"/>
</dbReference>
<dbReference type="CDD" id="cd11614">
    <property type="entry name" value="SAF_CpaB_FlgA_like"/>
    <property type="match status" value="1"/>
</dbReference>
<proteinExistence type="predicted"/>
<dbReference type="RefSeq" id="WP_069973908.1">
    <property type="nucleotide sequence ID" value="NZ_CP017269.1"/>
</dbReference>
<feature type="domain" description="SAF" evidence="1">
    <location>
        <begin position="44"/>
        <end position="106"/>
    </location>
</feature>
<evidence type="ECO:0000313" key="2">
    <source>
        <dbReference type="EMBL" id="AOT68355.1"/>
    </source>
</evidence>
<dbReference type="EMBL" id="CP017269">
    <property type="protein sequence ID" value="AOT68355.1"/>
    <property type="molecule type" value="Genomic_DNA"/>
</dbReference>
<dbReference type="InterPro" id="IPR013974">
    <property type="entry name" value="SAF"/>
</dbReference>
<dbReference type="OrthoDB" id="1757906at2"/>
<name>A0A1D8GBS0_9FIRM</name>
<accession>A0A1D8GBS0</accession>
<organism evidence="2 3">
    <name type="scientific">Geosporobacter ferrireducens</name>
    <dbReference type="NCBI Taxonomy" id="1424294"/>
    <lineage>
        <taxon>Bacteria</taxon>
        <taxon>Bacillati</taxon>
        <taxon>Bacillota</taxon>
        <taxon>Clostridia</taxon>
        <taxon>Peptostreptococcales</taxon>
        <taxon>Thermotaleaceae</taxon>
        <taxon>Geosporobacter</taxon>
    </lineage>
</organism>
<dbReference type="SMART" id="SM00858">
    <property type="entry name" value="SAF"/>
    <property type="match status" value="1"/>
</dbReference>
<dbReference type="Pfam" id="PF08666">
    <property type="entry name" value="SAF"/>
    <property type="match status" value="1"/>
</dbReference>
<dbReference type="KEGG" id="gfe:Gferi_01345"/>
<gene>
    <name evidence="2" type="ORF">Gferi_01345</name>
</gene>
<sequence>MKLIKNIANNISKTLLTAFFILLLGGTITYYQTRLAGIEIPKQTTVIVASQKISKGDEITGTHLKEKVIDEKYKHKGSYSKMSEIIGKVALTDLIADKEITASEITTKEQWFRPEEKEVGITFEKFTDLVGGTAKPGDVVDVMLSLSLEETGGVPTAPEMIVAGVELKNVFDESNIAHQNAKDKNAFKPITVLVKLDNEMDAAVDQVKKKGKLYLKRHGNVIKVDEDPSTENTDKVIISGKRKDGE</sequence>
<dbReference type="Proteomes" id="UP000095743">
    <property type="component" value="Chromosome"/>
</dbReference>